<comment type="caution">
    <text evidence="2">The sequence shown here is derived from an EMBL/GenBank/DDBJ whole genome shotgun (WGS) entry which is preliminary data.</text>
</comment>
<dbReference type="Gene3D" id="3.40.50.150">
    <property type="entry name" value="Vaccinia Virus protein VP39"/>
    <property type="match status" value="1"/>
</dbReference>
<feature type="region of interest" description="Disordered" evidence="1">
    <location>
        <begin position="175"/>
        <end position="196"/>
    </location>
</feature>
<evidence type="ECO:0000313" key="3">
    <source>
        <dbReference type="Proteomes" id="UP000249056"/>
    </source>
</evidence>
<organism evidence="2 3">
    <name type="scientific">Monilinia fructigena</name>
    <dbReference type="NCBI Taxonomy" id="38457"/>
    <lineage>
        <taxon>Eukaryota</taxon>
        <taxon>Fungi</taxon>
        <taxon>Dikarya</taxon>
        <taxon>Ascomycota</taxon>
        <taxon>Pezizomycotina</taxon>
        <taxon>Leotiomycetes</taxon>
        <taxon>Helotiales</taxon>
        <taxon>Sclerotiniaceae</taxon>
        <taxon>Monilinia</taxon>
    </lineage>
</organism>
<sequence length="234" mass="26872">MDTLITQVKQVAENAGEVIYQQLIDQLREFTHCLESDHHDIMQRLIYRQMETVMIRVGEDLKLEAGFWLLYQDIFDSNDICWHSTNQTDEQLFSWVRRHPDVAANFGKWMAQYMQGQKTCLDTFPLEKEVGGWRPTIGEDVPLVNFGGKDSPLLDGLRAKVAGIEGRIILQELPKDSNLRSGQNQPHDANAAAEKPAAENTFHAKFYYIRSVFHDFQDDKCRSILSNILPTMGK</sequence>
<dbReference type="AlphaFoldDB" id="A0A395IMU9"/>
<reference evidence="2 3" key="1">
    <citation type="submission" date="2018-06" db="EMBL/GenBank/DDBJ databases">
        <title>Genome Sequence of the Brown Rot Fungal Pathogen Monilinia fructigena.</title>
        <authorList>
            <person name="Landi L."/>
            <person name="De Miccolis Angelini R.M."/>
            <person name="Pollastro S."/>
            <person name="Abate D."/>
            <person name="Faretra F."/>
            <person name="Romanazzi G."/>
        </authorList>
    </citation>
    <scope>NUCLEOTIDE SEQUENCE [LARGE SCALE GENOMIC DNA]</scope>
    <source>
        <strain evidence="2 3">Mfrg269</strain>
    </source>
</reference>
<dbReference type="Proteomes" id="UP000249056">
    <property type="component" value="Unassembled WGS sequence"/>
</dbReference>
<dbReference type="PANTHER" id="PTHR43712">
    <property type="entry name" value="PUTATIVE (AFU_ORTHOLOGUE AFUA_4G14580)-RELATED"/>
    <property type="match status" value="1"/>
</dbReference>
<dbReference type="InterPro" id="IPR029063">
    <property type="entry name" value="SAM-dependent_MTases_sf"/>
</dbReference>
<keyword evidence="3" id="KW-1185">Reference proteome</keyword>
<evidence type="ECO:0008006" key="4">
    <source>
        <dbReference type="Google" id="ProtNLM"/>
    </source>
</evidence>
<evidence type="ECO:0000256" key="1">
    <source>
        <dbReference type="SAM" id="MobiDB-lite"/>
    </source>
</evidence>
<dbReference type="OrthoDB" id="2410195at2759"/>
<evidence type="ECO:0000313" key="2">
    <source>
        <dbReference type="EMBL" id="RAL60713.1"/>
    </source>
</evidence>
<accession>A0A395IMU9</accession>
<gene>
    <name evidence="2" type="ORF">DID88_009819</name>
</gene>
<dbReference type="PANTHER" id="PTHR43712:SF1">
    <property type="entry name" value="HYPOTHETICAL O-METHYLTRANSFERASE (EUROFUNG)-RELATED"/>
    <property type="match status" value="1"/>
</dbReference>
<protein>
    <recommendedName>
        <fullName evidence="4">O-methyltransferase domain-containing protein</fullName>
    </recommendedName>
</protein>
<name>A0A395IMU9_9HELO</name>
<proteinExistence type="predicted"/>
<dbReference type="EMBL" id="QKRW01000037">
    <property type="protein sequence ID" value="RAL60713.1"/>
    <property type="molecule type" value="Genomic_DNA"/>
</dbReference>